<dbReference type="HAMAP" id="MF_00148">
    <property type="entry name" value="UDG"/>
    <property type="match status" value="1"/>
</dbReference>
<dbReference type="PANTHER" id="PTHR11264:SF0">
    <property type="entry name" value="URACIL-DNA GLYCOSYLASE"/>
    <property type="match status" value="1"/>
</dbReference>
<dbReference type="EC" id="3.2.2.27" evidence="3"/>
<dbReference type="AlphaFoldDB" id="A0A6J6KCM2"/>
<dbReference type="Pfam" id="PF03167">
    <property type="entry name" value="UDG"/>
    <property type="match status" value="1"/>
</dbReference>
<dbReference type="PANTHER" id="PTHR11264">
    <property type="entry name" value="URACIL-DNA GLYCOSYLASE"/>
    <property type="match status" value="1"/>
</dbReference>
<name>A0A6J6KCM2_9ZZZZ</name>
<dbReference type="SMART" id="SM00986">
    <property type="entry name" value="UDG"/>
    <property type="match status" value="1"/>
</dbReference>
<reference evidence="8" key="1">
    <citation type="submission" date="2020-05" db="EMBL/GenBank/DDBJ databases">
        <authorList>
            <person name="Chiriac C."/>
            <person name="Salcher M."/>
            <person name="Ghai R."/>
            <person name="Kavagutti S V."/>
        </authorList>
    </citation>
    <scope>NUCLEOTIDE SEQUENCE</scope>
</reference>
<protein>
    <recommendedName>
        <fullName evidence="3">uracil-DNA glycosylase</fullName>
        <ecNumber evidence="3">3.2.2.27</ecNumber>
    </recommendedName>
</protein>
<dbReference type="InterPro" id="IPR002043">
    <property type="entry name" value="UDG_fam1"/>
</dbReference>
<evidence type="ECO:0000256" key="6">
    <source>
        <dbReference type="ARBA" id="ARBA00023204"/>
    </source>
</evidence>
<evidence type="ECO:0000256" key="4">
    <source>
        <dbReference type="ARBA" id="ARBA00022763"/>
    </source>
</evidence>
<keyword evidence="5" id="KW-0378">Hydrolase</keyword>
<dbReference type="InterPro" id="IPR005122">
    <property type="entry name" value="Uracil-DNA_glycosylase-like"/>
</dbReference>
<dbReference type="GO" id="GO:0097510">
    <property type="term" value="P:base-excision repair, AP site formation via deaminated base removal"/>
    <property type="evidence" value="ECO:0007669"/>
    <property type="project" value="TreeGrafter"/>
</dbReference>
<dbReference type="PROSITE" id="PS00130">
    <property type="entry name" value="U_DNA_GLYCOSYLASE"/>
    <property type="match status" value="1"/>
</dbReference>
<accession>A0A6J6KCM2</accession>
<dbReference type="SUPFAM" id="SSF52141">
    <property type="entry name" value="Uracil-DNA glycosylase-like"/>
    <property type="match status" value="1"/>
</dbReference>
<dbReference type="Gene3D" id="3.40.470.10">
    <property type="entry name" value="Uracil-DNA glycosylase-like domain"/>
    <property type="match status" value="1"/>
</dbReference>
<dbReference type="NCBIfam" id="NF003589">
    <property type="entry name" value="PRK05254.1-2"/>
    <property type="match status" value="1"/>
</dbReference>
<evidence type="ECO:0000259" key="7">
    <source>
        <dbReference type="SMART" id="SM00986"/>
    </source>
</evidence>
<proteinExistence type="inferred from homology"/>
<evidence type="ECO:0000256" key="5">
    <source>
        <dbReference type="ARBA" id="ARBA00022801"/>
    </source>
</evidence>
<evidence type="ECO:0000256" key="1">
    <source>
        <dbReference type="ARBA" id="ARBA00001400"/>
    </source>
</evidence>
<comment type="similarity">
    <text evidence="2">Belongs to the uracil-DNA glycosylase (UDG) superfamily. UNG family.</text>
</comment>
<dbReference type="NCBIfam" id="TIGR00628">
    <property type="entry name" value="ung"/>
    <property type="match status" value="1"/>
</dbReference>
<dbReference type="InterPro" id="IPR036895">
    <property type="entry name" value="Uracil-DNA_glycosylase-like_sf"/>
</dbReference>
<keyword evidence="6" id="KW-0234">DNA repair</keyword>
<dbReference type="GO" id="GO:0004844">
    <property type="term" value="F:uracil DNA N-glycosylase activity"/>
    <property type="evidence" value="ECO:0007669"/>
    <property type="project" value="UniProtKB-EC"/>
</dbReference>
<dbReference type="FunFam" id="3.40.470.10:FF:000001">
    <property type="entry name" value="Uracil-DNA glycosylase"/>
    <property type="match status" value="1"/>
</dbReference>
<sequence>MVYFCAFFSEAHSYTEEMFSNWHAFLEKERLEPYFIALHTYLERERTSHSVLPPEENVFDAFDACPLDIAKVIIVGQDPYHGQGQAHGLAFSVNAKIQIPPSLRNIFRELESDLSLSTPAHGNLISWAHQGVLLLNSVLTVREGDPHSHRNQGWETFTDRVISYLNTHKTSCVFVLWGSHAQQKMHLIDTPRHHIVTAPHPSPLSAHRGFLGSRPFSSINTYLVETGQEPINWELP</sequence>
<evidence type="ECO:0000313" key="8">
    <source>
        <dbReference type="EMBL" id="CAB4646896.1"/>
    </source>
</evidence>
<organism evidence="8">
    <name type="scientific">freshwater metagenome</name>
    <dbReference type="NCBI Taxonomy" id="449393"/>
    <lineage>
        <taxon>unclassified sequences</taxon>
        <taxon>metagenomes</taxon>
        <taxon>ecological metagenomes</taxon>
    </lineage>
</organism>
<evidence type="ECO:0000256" key="3">
    <source>
        <dbReference type="ARBA" id="ARBA00012030"/>
    </source>
</evidence>
<dbReference type="NCBIfam" id="NF003592">
    <property type="entry name" value="PRK05254.1-5"/>
    <property type="match status" value="1"/>
</dbReference>
<dbReference type="NCBIfam" id="NF003588">
    <property type="entry name" value="PRK05254.1-1"/>
    <property type="match status" value="1"/>
</dbReference>
<dbReference type="SMART" id="SM00987">
    <property type="entry name" value="UreE_C"/>
    <property type="match status" value="1"/>
</dbReference>
<dbReference type="NCBIfam" id="NF003591">
    <property type="entry name" value="PRK05254.1-4"/>
    <property type="match status" value="1"/>
</dbReference>
<dbReference type="CDD" id="cd10027">
    <property type="entry name" value="UDG-F1-like"/>
    <property type="match status" value="1"/>
</dbReference>
<evidence type="ECO:0000256" key="2">
    <source>
        <dbReference type="ARBA" id="ARBA00008184"/>
    </source>
</evidence>
<feature type="domain" description="Uracil-DNA glycosylase-like" evidence="7">
    <location>
        <begin position="63"/>
        <end position="223"/>
    </location>
</feature>
<keyword evidence="4" id="KW-0227">DNA damage</keyword>
<dbReference type="InterPro" id="IPR018085">
    <property type="entry name" value="Ura-DNA_Glyclase_AS"/>
</dbReference>
<gene>
    <name evidence="8" type="ORF">UFOPK2169_00496</name>
</gene>
<comment type="catalytic activity">
    <reaction evidence="1">
        <text>Hydrolyzes single-stranded DNA or mismatched double-stranded DNA and polynucleotides, releasing free uracil.</text>
        <dbReference type="EC" id="3.2.2.27"/>
    </reaction>
</comment>
<dbReference type="EMBL" id="CAEZWE010000013">
    <property type="protein sequence ID" value="CAB4646896.1"/>
    <property type="molecule type" value="Genomic_DNA"/>
</dbReference>